<organism evidence="3 4">
    <name type="scientific">Laetiporus sulphureus 93-53</name>
    <dbReference type="NCBI Taxonomy" id="1314785"/>
    <lineage>
        <taxon>Eukaryota</taxon>
        <taxon>Fungi</taxon>
        <taxon>Dikarya</taxon>
        <taxon>Basidiomycota</taxon>
        <taxon>Agaricomycotina</taxon>
        <taxon>Agaricomycetes</taxon>
        <taxon>Polyporales</taxon>
        <taxon>Laetiporus</taxon>
    </lineage>
</organism>
<evidence type="ECO:0000256" key="2">
    <source>
        <dbReference type="SAM" id="MobiDB-lite"/>
    </source>
</evidence>
<gene>
    <name evidence="3" type="ORF">LAESUDRAFT_759626</name>
</gene>
<sequence>MSIDEKQRHPKKRRHRILWPSPSLSVSVATGTRRTSPSRKARQNVRALWRRSRRRRNITVRCKAERECLAEAKRRELERLKRQVEREQAEHTGGVQFKGVGG</sequence>
<dbReference type="RefSeq" id="XP_040763836.1">
    <property type="nucleotide sequence ID" value="XM_040912614.1"/>
</dbReference>
<feature type="region of interest" description="Disordered" evidence="2">
    <location>
        <begin position="25"/>
        <end position="47"/>
    </location>
</feature>
<dbReference type="Proteomes" id="UP000076871">
    <property type="component" value="Unassembled WGS sequence"/>
</dbReference>
<keyword evidence="1" id="KW-0175">Coiled coil</keyword>
<feature type="compositionally biased region" description="Polar residues" evidence="2">
    <location>
        <begin position="25"/>
        <end position="35"/>
    </location>
</feature>
<dbReference type="GeneID" id="63829642"/>
<reference evidence="3 4" key="1">
    <citation type="journal article" date="2016" name="Mol. Biol. Evol.">
        <title>Comparative Genomics of Early-Diverging Mushroom-Forming Fungi Provides Insights into the Origins of Lignocellulose Decay Capabilities.</title>
        <authorList>
            <person name="Nagy L.G."/>
            <person name="Riley R."/>
            <person name="Tritt A."/>
            <person name="Adam C."/>
            <person name="Daum C."/>
            <person name="Floudas D."/>
            <person name="Sun H."/>
            <person name="Yadav J.S."/>
            <person name="Pangilinan J."/>
            <person name="Larsson K.H."/>
            <person name="Matsuura K."/>
            <person name="Barry K."/>
            <person name="Labutti K."/>
            <person name="Kuo R."/>
            <person name="Ohm R.A."/>
            <person name="Bhattacharya S.S."/>
            <person name="Shirouzu T."/>
            <person name="Yoshinaga Y."/>
            <person name="Martin F.M."/>
            <person name="Grigoriev I.V."/>
            <person name="Hibbett D.S."/>
        </authorList>
    </citation>
    <scope>NUCLEOTIDE SEQUENCE [LARGE SCALE GENOMIC DNA]</scope>
    <source>
        <strain evidence="3 4">93-53</strain>
    </source>
</reference>
<dbReference type="InParanoid" id="A0A165E227"/>
<evidence type="ECO:0000313" key="3">
    <source>
        <dbReference type="EMBL" id="KZT06096.1"/>
    </source>
</evidence>
<feature type="coiled-coil region" evidence="1">
    <location>
        <begin position="63"/>
        <end position="90"/>
    </location>
</feature>
<name>A0A165E227_9APHY</name>
<protein>
    <submittedName>
        <fullName evidence="3">Uncharacterized protein</fullName>
    </submittedName>
</protein>
<feature type="compositionally biased region" description="Basic residues" evidence="2">
    <location>
        <begin position="36"/>
        <end position="47"/>
    </location>
</feature>
<dbReference type="EMBL" id="KV427626">
    <property type="protein sequence ID" value="KZT06096.1"/>
    <property type="molecule type" value="Genomic_DNA"/>
</dbReference>
<dbReference type="AlphaFoldDB" id="A0A165E227"/>
<accession>A0A165E227</accession>
<evidence type="ECO:0000313" key="4">
    <source>
        <dbReference type="Proteomes" id="UP000076871"/>
    </source>
</evidence>
<proteinExistence type="predicted"/>
<evidence type="ECO:0000256" key="1">
    <source>
        <dbReference type="SAM" id="Coils"/>
    </source>
</evidence>
<keyword evidence="4" id="KW-1185">Reference proteome</keyword>